<reference evidence="2" key="1">
    <citation type="submission" date="2022-01" db="EMBL/GenBank/DDBJ databases">
        <authorList>
            <person name="King R."/>
        </authorList>
    </citation>
    <scope>NUCLEOTIDE SEQUENCE</scope>
</reference>
<accession>A0A9P0MX08</accession>
<gene>
    <name evidence="2" type="ORF">NEZAVI_LOCUS15100</name>
</gene>
<organism evidence="2 3">
    <name type="scientific">Nezara viridula</name>
    <name type="common">Southern green stink bug</name>
    <name type="synonym">Cimex viridulus</name>
    <dbReference type="NCBI Taxonomy" id="85310"/>
    <lineage>
        <taxon>Eukaryota</taxon>
        <taxon>Metazoa</taxon>
        <taxon>Ecdysozoa</taxon>
        <taxon>Arthropoda</taxon>
        <taxon>Hexapoda</taxon>
        <taxon>Insecta</taxon>
        <taxon>Pterygota</taxon>
        <taxon>Neoptera</taxon>
        <taxon>Paraneoptera</taxon>
        <taxon>Hemiptera</taxon>
        <taxon>Heteroptera</taxon>
        <taxon>Panheteroptera</taxon>
        <taxon>Pentatomomorpha</taxon>
        <taxon>Pentatomoidea</taxon>
        <taxon>Pentatomidae</taxon>
        <taxon>Pentatominae</taxon>
        <taxon>Nezara</taxon>
    </lineage>
</organism>
<evidence type="ECO:0000256" key="1">
    <source>
        <dbReference type="SAM" id="MobiDB-lite"/>
    </source>
</evidence>
<evidence type="ECO:0000313" key="2">
    <source>
        <dbReference type="EMBL" id="CAH1407380.1"/>
    </source>
</evidence>
<keyword evidence="3" id="KW-1185">Reference proteome</keyword>
<dbReference type="EMBL" id="OV725083">
    <property type="protein sequence ID" value="CAH1407380.1"/>
    <property type="molecule type" value="Genomic_DNA"/>
</dbReference>
<name>A0A9P0MX08_NEZVI</name>
<sequence length="132" mass="14291">MPSFDRPNKPVACTLVPGTPPPGKTGNRGVAKREDEEAGVRVLHQPLGEWGSGRSTIKDQRAPALDQIFADMLSRLIILLLAAAIAHGYRFRSKRSNACPGNKRRSSEPKARPEYAASAVVASAWFPGHVVH</sequence>
<evidence type="ECO:0000313" key="3">
    <source>
        <dbReference type="Proteomes" id="UP001152798"/>
    </source>
</evidence>
<proteinExistence type="predicted"/>
<dbReference type="AlphaFoldDB" id="A0A9P0MX08"/>
<feature type="region of interest" description="Disordered" evidence="1">
    <location>
        <begin position="1"/>
        <end position="36"/>
    </location>
</feature>
<protein>
    <submittedName>
        <fullName evidence="2">Uncharacterized protein</fullName>
    </submittedName>
</protein>
<dbReference type="Proteomes" id="UP001152798">
    <property type="component" value="Chromosome 7"/>
</dbReference>